<dbReference type="Gene3D" id="2.60.40.10">
    <property type="entry name" value="Immunoglobulins"/>
    <property type="match status" value="1"/>
</dbReference>
<dbReference type="RefSeq" id="WP_044212939.1">
    <property type="nucleotide sequence ID" value="NZ_KI912107.1"/>
</dbReference>
<gene>
    <name evidence="2" type="ORF">JCM21142_42014</name>
</gene>
<dbReference type="SMART" id="SM00060">
    <property type="entry name" value="FN3"/>
    <property type="match status" value="1"/>
</dbReference>
<comment type="caution">
    <text evidence="2">The sequence shown here is derived from an EMBL/GenBank/DDBJ whole genome shotgun (WGS) entry which is preliminary data.</text>
</comment>
<dbReference type="PROSITE" id="PS50853">
    <property type="entry name" value="FN3"/>
    <property type="match status" value="1"/>
</dbReference>
<name>W7YFW8_9BACT</name>
<dbReference type="CDD" id="cd00063">
    <property type="entry name" value="FN3"/>
    <property type="match status" value="1"/>
</dbReference>
<dbReference type="Proteomes" id="UP000019402">
    <property type="component" value="Unassembled WGS sequence"/>
</dbReference>
<organism evidence="2 3">
    <name type="scientific">Saccharicrinis fermentans DSM 9555 = JCM 21142</name>
    <dbReference type="NCBI Taxonomy" id="869213"/>
    <lineage>
        <taxon>Bacteria</taxon>
        <taxon>Pseudomonadati</taxon>
        <taxon>Bacteroidota</taxon>
        <taxon>Bacteroidia</taxon>
        <taxon>Marinilabiliales</taxon>
        <taxon>Marinilabiliaceae</taxon>
        <taxon>Saccharicrinis</taxon>
    </lineage>
</organism>
<dbReference type="EMBL" id="BAMD01000022">
    <property type="protein sequence ID" value="GAF03346.1"/>
    <property type="molecule type" value="Genomic_DNA"/>
</dbReference>
<sequence>MGLMTSCSDDDDAKPAGITIEATETTEHTIKVTFNEVADALFYDIEFGKKGETLEYVESSTILSFDFDELKAGTDYTIKITAINSNGKEIGEGTIDITTKDVLSTLVGEWKYTYNDDEEKTIIYHFDEDGFGTYKYFTNDEQIIMWSASDDQLTITTYTSQVGGISSTEEVSYIVYPENGMVKIDDTTYFFME</sequence>
<protein>
    <submittedName>
        <fullName evidence="2">Fibronectin type III domain protein</fullName>
    </submittedName>
</protein>
<dbReference type="InterPro" id="IPR003961">
    <property type="entry name" value="FN3_dom"/>
</dbReference>
<dbReference type="InterPro" id="IPR036116">
    <property type="entry name" value="FN3_sf"/>
</dbReference>
<evidence type="ECO:0000259" key="1">
    <source>
        <dbReference type="PROSITE" id="PS50853"/>
    </source>
</evidence>
<accession>W7YFW8</accession>
<keyword evidence="3" id="KW-1185">Reference proteome</keyword>
<dbReference type="InterPro" id="IPR013783">
    <property type="entry name" value="Ig-like_fold"/>
</dbReference>
<reference evidence="2 3" key="1">
    <citation type="journal article" date="2014" name="Genome Announc.">
        <title>Draft Genome Sequence of Cytophaga fermentans JCM 21142T, a Facultative Anaerobe Isolated from Marine Mud.</title>
        <authorList>
            <person name="Starns D."/>
            <person name="Oshima K."/>
            <person name="Suda W."/>
            <person name="Iino T."/>
            <person name="Yuki M."/>
            <person name="Inoue J."/>
            <person name="Kitamura K."/>
            <person name="Iida T."/>
            <person name="Darby A."/>
            <person name="Hattori M."/>
            <person name="Ohkuma M."/>
        </authorList>
    </citation>
    <scope>NUCLEOTIDE SEQUENCE [LARGE SCALE GENOMIC DNA]</scope>
    <source>
        <strain evidence="2 3">JCM 21142</strain>
    </source>
</reference>
<dbReference type="Pfam" id="PF00041">
    <property type="entry name" value="fn3"/>
    <property type="match status" value="1"/>
</dbReference>
<evidence type="ECO:0000313" key="2">
    <source>
        <dbReference type="EMBL" id="GAF03346.1"/>
    </source>
</evidence>
<dbReference type="STRING" id="869213.GCA_000517085_01998"/>
<feature type="domain" description="Fibronectin type-III" evidence="1">
    <location>
        <begin position="14"/>
        <end position="105"/>
    </location>
</feature>
<proteinExistence type="predicted"/>
<evidence type="ECO:0000313" key="3">
    <source>
        <dbReference type="Proteomes" id="UP000019402"/>
    </source>
</evidence>
<dbReference type="AlphaFoldDB" id="W7YFW8"/>
<dbReference type="SUPFAM" id="SSF49265">
    <property type="entry name" value="Fibronectin type III"/>
    <property type="match status" value="1"/>
</dbReference>